<reference evidence="3" key="1">
    <citation type="submission" date="2016-11" db="EMBL/GenBank/DDBJ databases">
        <authorList>
            <person name="Varghese N."/>
            <person name="Submissions S."/>
        </authorList>
    </citation>
    <scope>NUCLEOTIDE SEQUENCE [LARGE SCALE GENOMIC DNA]</scope>
    <source>
        <strain evidence="3">DSM 44671</strain>
    </source>
</reference>
<protein>
    <submittedName>
        <fullName evidence="2">Acyl carrier protein</fullName>
    </submittedName>
</protein>
<sequence length="80" mass="8391">MTGSVAAVADLLSRHLDEPPAAGITAATRLEDDLGLNSAQVVDLLSELEDRFGCVVEDDDLDTLERVGDLAAVIDRAGAR</sequence>
<organism evidence="2 3">
    <name type="scientific">Amycolatopsis australiensis</name>
    <dbReference type="NCBI Taxonomy" id="546364"/>
    <lineage>
        <taxon>Bacteria</taxon>
        <taxon>Bacillati</taxon>
        <taxon>Actinomycetota</taxon>
        <taxon>Actinomycetes</taxon>
        <taxon>Pseudonocardiales</taxon>
        <taxon>Pseudonocardiaceae</taxon>
        <taxon>Amycolatopsis</taxon>
    </lineage>
</organism>
<proteinExistence type="predicted"/>
<dbReference type="SUPFAM" id="SSF47336">
    <property type="entry name" value="ACP-like"/>
    <property type="match status" value="1"/>
</dbReference>
<gene>
    <name evidence="2" type="ORF">SAMN04489730_5180</name>
</gene>
<dbReference type="Gene3D" id="1.10.1200.10">
    <property type="entry name" value="ACP-like"/>
    <property type="match status" value="1"/>
</dbReference>
<dbReference type="OrthoDB" id="2626117at2"/>
<accession>A0A1K1SAU4</accession>
<keyword evidence="3" id="KW-1185">Reference proteome</keyword>
<dbReference type="EMBL" id="FPJG01000006">
    <property type="protein sequence ID" value="SFW81422.1"/>
    <property type="molecule type" value="Genomic_DNA"/>
</dbReference>
<dbReference type="AlphaFoldDB" id="A0A1K1SAU4"/>
<dbReference type="PROSITE" id="PS50075">
    <property type="entry name" value="CARRIER"/>
    <property type="match status" value="1"/>
</dbReference>
<dbReference type="InterPro" id="IPR009081">
    <property type="entry name" value="PP-bd_ACP"/>
</dbReference>
<dbReference type="InterPro" id="IPR036736">
    <property type="entry name" value="ACP-like_sf"/>
</dbReference>
<dbReference type="Proteomes" id="UP000182740">
    <property type="component" value="Unassembled WGS sequence"/>
</dbReference>
<evidence type="ECO:0000313" key="3">
    <source>
        <dbReference type="Proteomes" id="UP000182740"/>
    </source>
</evidence>
<feature type="domain" description="Carrier" evidence="1">
    <location>
        <begin position="2"/>
        <end position="78"/>
    </location>
</feature>
<evidence type="ECO:0000313" key="2">
    <source>
        <dbReference type="EMBL" id="SFW81422.1"/>
    </source>
</evidence>
<dbReference type="Pfam" id="PF00550">
    <property type="entry name" value="PP-binding"/>
    <property type="match status" value="1"/>
</dbReference>
<dbReference type="RefSeq" id="WP_084742995.1">
    <property type="nucleotide sequence ID" value="NZ_FPJG01000006.1"/>
</dbReference>
<evidence type="ECO:0000259" key="1">
    <source>
        <dbReference type="PROSITE" id="PS50075"/>
    </source>
</evidence>
<name>A0A1K1SAU4_9PSEU</name>
<dbReference type="STRING" id="546364.SAMN04489730_5180"/>